<dbReference type="EMBL" id="CAXAMN010022084">
    <property type="protein sequence ID" value="CAK9066256.1"/>
    <property type="molecule type" value="Genomic_DNA"/>
</dbReference>
<dbReference type="InterPro" id="IPR027417">
    <property type="entry name" value="P-loop_NTPase"/>
</dbReference>
<organism evidence="2 3">
    <name type="scientific">Durusdinium trenchii</name>
    <dbReference type="NCBI Taxonomy" id="1381693"/>
    <lineage>
        <taxon>Eukaryota</taxon>
        <taxon>Sar</taxon>
        <taxon>Alveolata</taxon>
        <taxon>Dinophyceae</taxon>
        <taxon>Suessiales</taxon>
        <taxon>Symbiodiniaceae</taxon>
        <taxon>Durusdinium</taxon>
    </lineage>
</organism>
<keyword evidence="3" id="KW-1185">Reference proteome</keyword>
<evidence type="ECO:0000313" key="3">
    <source>
        <dbReference type="Proteomes" id="UP001642484"/>
    </source>
</evidence>
<reference evidence="2 3" key="1">
    <citation type="submission" date="2024-02" db="EMBL/GenBank/DDBJ databases">
        <authorList>
            <person name="Chen Y."/>
            <person name="Shah S."/>
            <person name="Dougan E. K."/>
            <person name="Thang M."/>
            <person name="Chan C."/>
        </authorList>
    </citation>
    <scope>NUCLEOTIDE SEQUENCE [LARGE SCALE GENOMIC DNA]</scope>
</reference>
<dbReference type="InterPro" id="IPR009091">
    <property type="entry name" value="RCC1/BLIP-II"/>
</dbReference>
<comment type="caution">
    <text evidence="2">The sequence shown here is derived from an EMBL/GenBank/DDBJ whole genome shotgun (WGS) entry which is preliminary data.</text>
</comment>
<protein>
    <recommendedName>
        <fullName evidence="1">ATPase AAA-type core domain-containing protein</fullName>
    </recommendedName>
</protein>
<dbReference type="PANTHER" id="PTHR45982">
    <property type="entry name" value="REGULATOR OF CHROMOSOME CONDENSATION"/>
    <property type="match status" value="1"/>
</dbReference>
<evidence type="ECO:0000313" key="2">
    <source>
        <dbReference type="EMBL" id="CAK9066256.1"/>
    </source>
</evidence>
<dbReference type="PANTHER" id="PTHR45982:SF1">
    <property type="entry name" value="REGULATOR OF CHROMOSOME CONDENSATION"/>
    <property type="match status" value="1"/>
</dbReference>
<name>A0ABP0NRN5_9DINO</name>
<evidence type="ECO:0000259" key="1">
    <source>
        <dbReference type="Pfam" id="PF00004"/>
    </source>
</evidence>
<proteinExistence type="predicted"/>
<dbReference type="Gene3D" id="2.130.10.30">
    <property type="entry name" value="Regulator of chromosome condensation 1/beta-lactamase-inhibitor protein II"/>
    <property type="match status" value="2"/>
</dbReference>
<dbReference type="InterPro" id="IPR051553">
    <property type="entry name" value="Ran_GTPase-activating"/>
</dbReference>
<accession>A0ABP0NRN5</accession>
<dbReference type="CDD" id="cd17039">
    <property type="entry name" value="Ubl_ubiquitin_like"/>
    <property type="match status" value="1"/>
</dbReference>
<dbReference type="SUPFAM" id="SSF52540">
    <property type="entry name" value="P-loop containing nucleoside triphosphate hydrolases"/>
    <property type="match status" value="1"/>
</dbReference>
<dbReference type="Proteomes" id="UP001642484">
    <property type="component" value="Unassembled WGS sequence"/>
</dbReference>
<dbReference type="Gene3D" id="3.40.50.300">
    <property type="entry name" value="P-loop containing nucleotide triphosphate hydrolases"/>
    <property type="match status" value="1"/>
</dbReference>
<sequence>MGAGASTDRETRDAFKRIVYTAAATPRGASESASLSIILQPLGGEPMTVSCKSCSAVEELRNLVPLEDVCGLIFKGRLLAGSSKLHEEGIQTGDLLTACLGKVKKLQAIRKTQAWASDSFALLRSDGSVSTWGEPQEGGNSSPVQEDLKNVIDISGSQSAFTALRGDGQIVTWGHKDYGAALGGHKEELTAVTGISASGRAFAAVLKDATVVAWGDKKYGGDCQTVKEELQNVKLVVAAFCAFAALCKDGRVVSWGNEAFGGSSESVKEKLVNVRHLAATDGAFAALKDDGTVVAWGDESHGGRCPSDLQNVQEIVGTTKAFAARLRDGSVRVWGDPVKGGCLEGEVQERLKEVQRLFASGRSFAALLATGTVLSWGEVSDTRGVEEELQDVRTVAASYGAFAALRGDGHVVSWGDRNYGADTSRFKADLNNIQIIEGASEGFAAIRADGKIVCWDRIGQVDVKADSLAAEAAQASDKKCLSQIRCRTKASDSRRAAWPGGVAWRRHGALFSSSACDDGAWQRRPGAPSVLMGAADAVAVPAAGQADVETWKVKPRSPAPEICSCLQKALQPLPGHRVRNIAVVAGPHTAEAISWLSAIAEGRVAVFSAASLLQVGGDLRGVRRWLLAQCAEDDVVIVLLRPTEWFSAEAGKNDLAGLLRQVEDRCEWSRSEAGRLTFVSVLSAQPVLSAWRSAFQEVVPLEHELSTASVPLPSPSSYLSNPSSSTKTGLEHLAPSPAKEWLLQTAKGSHGTPCCVVIVGPRGSGKSTFLAALKSLPMKVLPMFVPALINAGIGDTHAAVRKHFERAHLHQPSCITLDDVDELFGNEDKDCWNHGISDLLAELVHMLDQFCSSRLLFIATSSRSWDRLPPVLACRLHSIQLQEGGDGFSKLS</sequence>
<gene>
    <name evidence="2" type="ORF">CCMP2556_LOCUS32533</name>
</gene>
<dbReference type="InterPro" id="IPR003959">
    <property type="entry name" value="ATPase_AAA_core"/>
</dbReference>
<dbReference type="SUPFAM" id="SSF50985">
    <property type="entry name" value="RCC1/BLIP-II"/>
    <property type="match status" value="1"/>
</dbReference>
<feature type="domain" description="ATPase AAA-type core" evidence="1">
    <location>
        <begin position="756"/>
        <end position="876"/>
    </location>
</feature>
<dbReference type="Pfam" id="PF00004">
    <property type="entry name" value="AAA"/>
    <property type="match status" value="1"/>
</dbReference>